<dbReference type="EMBL" id="JXXR01000015">
    <property type="protein sequence ID" value="KJY71904.1"/>
    <property type="molecule type" value="Genomic_DNA"/>
</dbReference>
<dbReference type="KEGG" id="vct:JV59_35970"/>
<dbReference type="OrthoDB" id="5824286at2"/>
<name>A0A837G6B6_9VIBR</name>
<protein>
    <submittedName>
        <fullName evidence="1">Uncharacterized protein</fullName>
    </submittedName>
</protein>
<evidence type="ECO:0000313" key="1">
    <source>
        <dbReference type="EMBL" id="KJY71904.1"/>
    </source>
</evidence>
<gene>
    <name evidence="1" type="ORF">TW71_13030</name>
</gene>
<accession>A0A837G6B6</accession>
<sequence length="129" mass="14865">MKKKKLLERGVLIAAVVLAVAAIFVSKVLYDRYQDITHPNSMVYGTWVEQGVAPYSADRFVLNETGVVIDGGVVNTRYRFNGSYVEFQVGEEKRRYQILNQSFSQMRLISEPHYQPIYQLSEKSKNNIR</sequence>
<comment type="caution">
    <text evidence="1">The sequence shown here is derived from an EMBL/GenBank/DDBJ whole genome shotgun (WGS) entry which is preliminary data.</text>
</comment>
<proteinExistence type="predicted"/>
<reference evidence="1" key="1">
    <citation type="journal article" date="2015" name="BMC Genomics">
        <title>Genome mining reveals unlocked bioactive potential of marine Gram-negative bacteria.</title>
        <authorList>
            <person name="Machado H."/>
            <person name="Sonnenschein E.C."/>
            <person name="Melchiorsen J."/>
            <person name="Gram L."/>
        </authorList>
    </citation>
    <scope>NUCLEOTIDE SEQUENCE</scope>
    <source>
        <strain evidence="1">S2052</strain>
    </source>
</reference>
<dbReference type="AlphaFoldDB" id="A0A837G6B6"/>
<dbReference type="InterPro" id="IPR021271">
    <property type="entry name" value="DUF2850"/>
</dbReference>
<organism evidence="1">
    <name type="scientific">Vibrio coralliilyticus</name>
    <dbReference type="NCBI Taxonomy" id="190893"/>
    <lineage>
        <taxon>Bacteria</taxon>
        <taxon>Pseudomonadati</taxon>
        <taxon>Pseudomonadota</taxon>
        <taxon>Gammaproteobacteria</taxon>
        <taxon>Vibrionales</taxon>
        <taxon>Vibrionaceae</taxon>
        <taxon>Vibrio</taxon>
    </lineage>
</organism>
<dbReference type="RefSeq" id="WP_006959717.1">
    <property type="nucleotide sequence ID" value="NZ_CP009264.1"/>
</dbReference>
<dbReference type="Pfam" id="PF11012">
    <property type="entry name" value="DUF2850"/>
    <property type="match status" value="1"/>
</dbReference>